<dbReference type="OrthoDB" id="5986176at2759"/>
<dbReference type="PANTHER" id="PTHR31424">
    <property type="entry name" value="PROTEIN CBG23806"/>
    <property type="match status" value="1"/>
</dbReference>
<keyword evidence="6" id="KW-1185">Reference proteome</keyword>
<organism evidence="5 6">
    <name type="scientific">Stylophora pistillata</name>
    <name type="common">Smooth cauliflower coral</name>
    <dbReference type="NCBI Taxonomy" id="50429"/>
    <lineage>
        <taxon>Eukaryota</taxon>
        <taxon>Metazoa</taxon>
        <taxon>Cnidaria</taxon>
        <taxon>Anthozoa</taxon>
        <taxon>Hexacorallia</taxon>
        <taxon>Scleractinia</taxon>
        <taxon>Astrocoeniina</taxon>
        <taxon>Pocilloporidae</taxon>
        <taxon>Stylophora</taxon>
    </lineage>
</organism>
<evidence type="ECO:0000259" key="4">
    <source>
        <dbReference type="Pfam" id="PF13359"/>
    </source>
</evidence>
<feature type="compositionally biased region" description="Basic and acidic residues" evidence="3">
    <location>
        <begin position="313"/>
        <end position="324"/>
    </location>
</feature>
<reference evidence="6" key="1">
    <citation type="journal article" date="2017" name="bioRxiv">
        <title>Comparative analysis of the genomes of Stylophora pistillata and Acropora digitifera provides evidence for extensive differences between species of corals.</title>
        <authorList>
            <person name="Voolstra C.R."/>
            <person name="Li Y."/>
            <person name="Liew Y.J."/>
            <person name="Baumgarten S."/>
            <person name="Zoccola D."/>
            <person name="Flot J.-F."/>
            <person name="Tambutte S."/>
            <person name="Allemand D."/>
            <person name="Aranda M."/>
        </authorList>
    </citation>
    <scope>NUCLEOTIDE SEQUENCE [LARGE SCALE GENOMIC DNA]</scope>
</reference>
<name>A0A2B4S9W3_STYPI</name>
<keyword evidence="2" id="KW-0479">Metal-binding</keyword>
<dbReference type="InterPro" id="IPR027806">
    <property type="entry name" value="HARBI1_dom"/>
</dbReference>
<feature type="domain" description="DDE Tnp4" evidence="4">
    <location>
        <begin position="910"/>
        <end position="967"/>
    </location>
</feature>
<accession>A0A2B4S9W3</accession>
<dbReference type="GO" id="GO:0046872">
    <property type="term" value="F:metal ion binding"/>
    <property type="evidence" value="ECO:0007669"/>
    <property type="project" value="UniProtKB-KW"/>
</dbReference>
<dbReference type="Pfam" id="PF13359">
    <property type="entry name" value="DDE_Tnp_4"/>
    <property type="match status" value="1"/>
</dbReference>
<sequence>MRITDRLLENLTTEVMEMDSNADLRKGRGERKGVYLESLVKAINNIGIPFSIWEKKNADGKGSGSYDWTSLIGSDKKKLMEFLPAQLQQKDILFPETKDVVIQLWSELNDLYKIINDYNTNAEQYLEVSERGKKFINLFCSLANEKIKYGKDRVTPCMHSLAYHVPLVIKTFSSIKQFTGQGVEKIMMTEKEFFFRSLISGMLLEMFYFWNSDNCLCKAMRERREHMKRNGIATGMKELFNQERRGKDHKRKDRMPSKHSRVCSCHFREGKKSNSPEMFERNKENLFAQQRGPSTEKTLAELVEQAQRNKPSSVEKETEQRPKRTQEVILEAELDLAKRELKNLEDTLHYKNRCYTVTGLPGDVIRMETGLPTKEVFDIVVKHALRFKDFINYFGGWKVESITFEDQIFITLMKVRQNYTNDDLPRSYLIKQKRSDLNKLSHIEQVPGNYPGAQISFVDTLQDHIREYLKSHPSHPREEPIKIKISGDGAKMSRTTNFMILSFSLLQTGERVMSSKGNRTLCLVNGPEKYDTLKSSMKDVIKEINTVIKNGKVEVDGEEINIEMFLGGDYKFLLMVMGLKGATSDYSCLWCKIHKLQRWDVTKGIDFYNTGEMKRTLQEIREFQGSTKFCCIHPPLFDIDLDHVILDELHLMMRITDRLTHCVITEVMQRDSKSDYLKKKGEERGIYLKRLITTINSIGITFSVWEKTNADGKGSNTYDWTSLIGSDKKKLLQLLPSQLQEEDIIFPETKAMVVKIWRHFDSLYHLINTDLEENGDLSLEVFEKSKEFVELFCSLAEKRVGYNKARVTPYMHALCYHVPCFIKNYKSFKQFTGQGVEKNNDDAKRVFFQKSNKWDAARDVLQLEARQQALHHCEREKRKYEKQNNEYWNSGIVDSRKKRKHSREGVSESQEIKTEAPSSLVLSSQFYSSYKSHTTSKGNIVMSPSGEVIHVSDLFEGSTSDKELVKRIRREDLGADLSEFHRVCGHHFISVTSNERYERSQGRIEKRRRSECASALLEVSCHQPSDGIEDGDEDAPNIEEPRVKECQTEITCA</sequence>
<dbReference type="AlphaFoldDB" id="A0A2B4S9W3"/>
<gene>
    <name evidence="5" type="ORF">AWC38_SpisGene10083</name>
</gene>
<feature type="region of interest" description="Disordered" evidence="3">
    <location>
        <begin position="892"/>
        <end position="914"/>
    </location>
</feature>
<dbReference type="PANTHER" id="PTHR31424:SF3">
    <property type="entry name" value="RING-TYPE DOMAIN-CONTAINING PROTEIN"/>
    <property type="match status" value="1"/>
</dbReference>
<proteinExistence type="predicted"/>
<protein>
    <recommendedName>
        <fullName evidence="4">DDE Tnp4 domain-containing protein</fullName>
    </recommendedName>
</protein>
<evidence type="ECO:0000256" key="1">
    <source>
        <dbReference type="ARBA" id="ARBA00001968"/>
    </source>
</evidence>
<dbReference type="Proteomes" id="UP000225706">
    <property type="component" value="Unassembled WGS sequence"/>
</dbReference>
<comment type="cofactor">
    <cofactor evidence="1">
        <name>a divalent metal cation</name>
        <dbReference type="ChEBI" id="CHEBI:60240"/>
    </cofactor>
</comment>
<feature type="compositionally biased region" description="Basic and acidic residues" evidence="3">
    <location>
        <begin position="903"/>
        <end position="914"/>
    </location>
</feature>
<comment type="caution">
    <text evidence="5">The sequence shown here is derived from an EMBL/GenBank/DDBJ whole genome shotgun (WGS) entry which is preliminary data.</text>
</comment>
<feature type="region of interest" description="Disordered" evidence="3">
    <location>
        <begin position="305"/>
        <end position="324"/>
    </location>
</feature>
<dbReference type="EMBL" id="LSMT01000154">
    <property type="protein sequence ID" value="PFX25322.1"/>
    <property type="molecule type" value="Genomic_DNA"/>
</dbReference>
<evidence type="ECO:0000256" key="3">
    <source>
        <dbReference type="SAM" id="MobiDB-lite"/>
    </source>
</evidence>
<evidence type="ECO:0000313" key="6">
    <source>
        <dbReference type="Proteomes" id="UP000225706"/>
    </source>
</evidence>
<evidence type="ECO:0000313" key="5">
    <source>
        <dbReference type="EMBL" id="PFX25322.1"/>
    </source>
</evidence>
<evidence type="ECO:0000256" key="2">
    <source>
        <dbReference type="ARBA" id="ARBA00022723"/>
    </source>
</evidence>